<dbReference type="Pfam" id="PF06966">
    <property type="entry name" value="DUF1295"/>
    <property type="match status" value="1"/>
</dbReference>
<keyword evidence="1" id="KW-0812">Transmembrane</keyword>
<dbReference type="EMBL" id="LJVE01000054">
    <property type="protein sequence ID" value="KPL14361.1"/>
    <property type="molecule type" value="Genomic_DNA"/>
</dbReference>
<dbReference type="Proteomes" id="UP000050975">
    <property type="component" value="Unassembled WGS sequence"/>
</dbReference>
<protein>
    <submittedName>
        <fullName evidence="2">Uncharacterized protein</fullName>
    </submittedName>
</protein>
<dbReference type="PANTHER" id="PTHR32251:SF33">
    <property type="entry name" value="STEROID 5-ALPHA REDUCTASE C-TERMINAL DOMAIN-CONTAINING PROTEIN"/>
    <property type="match status" value="1"/>
</dbReference>
<feature type="transmembrane region" description="Helical" evidence="1">
    <location>
        <begin position="80"/>
        <end position="102"/>
    </location>
</feature>
<reference evidence="2 3" key="1">
    <citation type="journal article" date="2015" name="Microbiome">
        <title>Genomic resolution of linkages in carbon, nitrogen, and sulfur cycling among widespread estuary sediment bacteria.</title>
        <authorList>
            <person name="Baker B.J."/>
            <person name="Lazar C.S."/>
            <person name="Teske A.P."/>
            <person name="Dick G.J."/>
        </authorList>
    </citation>
    <scope>NUCLEOTIDE SEQUENCE [LARGE SCALE GENOMIC DNA]</scope>
    <source>
        <strain evidence="2">SM1_77</strain>
    </source>
</reference>
<comment type="caution">
    <text evidence="2">The sequence shown here is derived from an EMBL/GenBank/DDBJ whole genome shotgun (WGS) entry which is preliminary data.</text>
</comment>
<evidence type="ECO:0000256" key="1">
    <source>
        <dbReference type="SAM" id="Phobius"/>
    </source>
</evidence>
<name>A0A0S8JX79_UNCW3</name>
<dbReference type="PATRIC" id="fig|1703778.3.peg.388"/>
<proteinExistence type="predicted"/>
<sequence length="198" mass="22807">MGVLSLAVASGLLIPYNINGDQVHRIFMLSFAVIYILRLSATLFVFLKRKMSWGEAILISIVMSVILIVFFNYGRRQSSSINAADIIGIVLYLCGSCLNTFSEYQRYVWKKKPQNRGHLYTQGLFRFSMHINYFGDVVLFTGFALVTHNIALLLIPLLMMLNFVVVLIPSLDEYLESRYSREFQEYANRTKKFVPCIY</sequence>
<keyword evidence="1" id="KW-0472">Membrane</keyword>
<evidence type="ECO:0000313" key="2">
    <source>
        <dbReference type="EMBL" id="KPL14361.1"/>
    </source>
</evidence>
<organism evidence="2 3">
    <name type="scientific">candidate division WOR_3 bacterium SM1_77</name>
    <dbReference type="NCBI Taxonomy" id="1703778"/>
    <lineage>
        <taxon>Bacteria</taxon>
        <taxon>Bacteria division WOR-3</taxon>
    </lineage>
</organism>
<keyword evidence="1" id="KW-1133">Transmembrane helix</keyword>
<gene>
    <name evidence="2" type="ORF">AMJ74_03570</name>
</gene>
<dbReference type="Gene3D" id="1.20.120.1630">
    <property type="match status" value="1"/>
</dbReference>
<dbReference type="AlphaFoldDB" id="A0A0S8JX79"/>
<evidence type="ECO:0000313" key="3">
    <source>
        <dbReference type="Proteomes" id="UP000050975"/>
    </source>
</evidence>
<feature type="transmembrane region" description="Helical" evidence="1">
    <location>
        <begin position="56"/>
        <end position="74"/>
    </location>
</feature>
<feature type="transmembrane region" description="Helical" evidence="1">
    <location>
        <begin position="30"/>
        <end position="47"/>
    </location>
</feature>
<dbReference type="PANTHER" id="PTHR32251">
    <property type="entry name" value="3-OXO-5-ALPHA-STEROID 4-DEHYDROGENASE"/>
    <property type="match status" value="1"/>
</dbReference>
<dbReference type="InterPro" id="IPR010721">
    <property type="entry name" value="UstE-like"/>
</dbReference>
<accession>A0A0S8JX79</accession>
<feature type="transmembrane region" description="Helical" evidence="1">
    <location>
        <begin position="150"/>
        <end position="171"/>
    </location>
</feature>
<feature type="transmembrane region" description="Helical" evidence="1">
    <location>
        <begin position="123"/>
        <end position="144"/>
    </location>
</feature>
<dbReference type="PROSITE" id="PS50244">
    <property type="entry name" value="S5A_REDUCTASE"/>
    <property type="match status" value="1"/>
</dbReference>
<dbReference type="GO" id="GO:0016020">
    <property type="term" value="C:membrane"/>
    <property type="evidence" value="ECO:0007669"/>
    <property type="project" value="TreeGrafter"/>
</dbReference>